<protein>
    <recommendedName>
        <fullName evidence="8">Mitochondrial import inner membrane translocase subunit Tim21</fullName>
    </recommendedName>
</protein>
<dbReference type="PANTHER" id="PTHR13032:SF6">
    <property type="entry name" value="MITOCHONDRIAL IMPORT INNER MEMBRANE TRANSLOCASE SUBUNIT TIM21"/>
    <property type="match status" value="1"/>
</dbReference>
<keyword evidence="6 8" id="KW-0496">Mitochondrion</keyword>
<dbReference type="Proteomes" id="UP001153620">
    <property type="component" value="Chromosome 1"/>
</dbReference>
<evidence type="ECO:0000256" key="2">
    <source>
        <dbReference type="ARBA" id="ARBA00010867"/>
    </source>
</evidence>
<dbReference type="AlphaFoldDB" id="A0A9N9RKU7"/>
<keyword evidence="8" id="KW-0999">Mitochondrion inner membrane</keyword>
<keyword evidence="8" id="KW-0813">Transport</keyword>
<comment type="similarity">
    <text evidence="2 8">Belongs to the TIM21 family.</text>
</comment>
<keyword evidence="8" id="KW-0811">Translocation</keyword>
<evidence type="ECO:0000256" key="1">
    <source>
        <dbReference type="ARBA" id="ARBA00004304"/>
    </source>
</evidence>
<comment type="subunit">
    <text evidence="8">Component of the TIM23 complex.</text>
</comment>
<evidence type="ECO:0000313" key="10">
    <source>
        <dbReference type="Proteomes" id="UP001153620"/>
    </source>
</evidence>
<evidence type="ECO:0000256" key="4">
    <source>
        <dbReference type="ARBA" id="ARBA00022946"/>
    </source>
</evidence>
<keyword evidence="7 8" id="KW-0472">Membrane</keyword>
<comment type="subcellular location">
    <subcellularLocation>
        <location evidence="8">Mitochondrion inner membrane</location>
        <topology evidence="8">Single-pass membrane protein</topology>
    </subcellularLocation>
    <subcellularLocation>
        <location evidence="1">Mitochondrion membrane</location>
        <topology evidence="1">Single-pass membrane protein</topology>
    </subcellularLocation>
</comment>
<reference evidence="9" key="2">
    <citation type="submission" date="2022-10" db="EMBL/GenBank/DDBJ databases">
        <authorList>
            <consortium name="ENA_rothamsted_submissions"/>
            <consortium name="culmorum"/>
            <person name="King R."/>
        </authorList>
    </citation>
    <scope>NUCLEOTIDE SEQUENCE</scope>
</reference>
<evidence type="ECO:0000256" key="8">
    <source>
        <dbReference type="RuleBase" id="RU367142"/>
    </source>
</evidence>
<keyword evidence="10" id="KW-1185">Reference proteome</keyword>
<dbReference type="EMBL" id="OU895877">
    <property type="protein sequence ID" value="CAG9798287.1"/>
    <property type="molecule type" value="Genomic_DNA"/>
</dbReference>
<evidence type="ECO:0000256" key="5">
    <source>
        <dbReference type="ARBA" id="ARBA00022989"/>
    </source>
</evidence>
<dbReference type="Pfam" id="PF08294">
    <property type="entry name" value="TIM21"/>
    <property type="match status" value="1"/>
</dbReference>
<keyword evidence="3 8" id="KW-0812">Transmembrane</keyword>
<reference evidence="9" key="1">
    <citation type="submission" date="2022-01" db="EMBL/GenBank/DDBJ databases">
        <authorList>
            <person name="King R."/>
        </authorList>
    </citation>
    <scope>NUCLEOTIDE SEQUENCE</scope>
</reference>
<dbReference type="GO" id="GO:0005744">
    <property type="term" value="C:TIM23 mitochondrial import inner membrane translocase complex"/>
    <property type="evidence" value="ECO:0007669"/>
    <property type="project" value="UniProtKB-UniRule"/>
</dbReference>
<comment type="function">
    <text evidence="8">Essential component of the TIM23 complex, a complex that mediates the translocation of transit peptide-containing proteins across the mitochondrial inner membrane.</text>
</comment>
<evidence type="ECO:0000313" key="9">
    <source>
        <dbReference type="EMBL" id="CAG9798287.1"/>
    </source>
</evidence>
<dbReference type="Gene3D" id="3.10.450.320">
    <property type="entry name" value="Mitochondrial import inner membrane translocase subunit Tim21"/>
    <property type="match status" value="1"/>
</dbReference>
<sequence>MALLLRSLSNQIRLNTYLLRHTSVLNSRLYSQEAQKASGSKTVATAKPKSELGEAKPLGEKVKENVKTTSYMGVIVIGIGVTAIMFYTIFSELFSSTSPQAIYAEAFEKCKNDTRVQDALGQPIKCFGEETRRRRRTHVAHQLYMKEGRTYMRLTFHIQGIRNKATVQCDMRQNDNGKYDYRYLLVQLDSYPHTTIIIEDNRASDTMSIIEASANTPSSGNGPLKGIFS</sequence>
<dbReference type="GO" id="GO:0030150">
    <property type="term" value="P:protein import into mitochondrial matrix"/>
    <property type="evidence" value="ECO:0007669"/>
    <property type="project" value="UniProtKB-UniRule"/>
</dbReference>
<gene>
    <name evidence="9" type="ORF">CHIRRI_LOCUS1271</name>
</gene>
<organism evidence="9 10">
    <name type="scientific">Chironomus riparius</name>
    <dbReference type="NCBI Taxonomy" id="315576"/>
    <lineage>
        <taxon>Eukaryota</taxon>
        <taxon>Metazoa</taxon>
        <taxon>Ecdysozoa</taxon>
        <taxon>Arthropoda</taxon>
        <taxon>Hexapoda</taxon>
        <taxon>Insecta</taxon>
        <taxon>Pterygota</taxon>
        <taxon>Neoptera</taxon>
        <taxon>Endopterygota</taxon>
        <taxon>Diptera</taxon>
        <taxon>Nematocera</taxon>
        <taxon>Chironomoidea</taxon>
        <taxon>Chironomidae</taxon>
        <taxon>Chironominae</taxon>
        <taxon>Chironomus</taxon>
    </lineage>
</organism>
<keyword evidence="4" id="KW-0809">Transit peptide</keyword>
<evidence type="ECO:0000256" key="6">
    <source>
        <dbReference type="ARBA" id="ARBA00023128"/>
    </source>
</evidence>
<keyword evidence="8" id="KW-0653">Protein transport</keyword>
<dbReference type="InterPro" id="IPR013261">
    <property type="entry name" value="Tim21"/>
</dbReference>
<name>A0A9N9RKU7_9DIPT</name>
<dbReference type="PANTHER" id="PTHR13032">
    <property type="entry name" value="MITOCHONDRIAL IMPORT INNER MEMBRANE TRANSLOCASE SUBUNIT TIM21"/>
    <property type="match status" value="1"/>
</dbReference>
<evidence type="ECO:0000256" key="7">
    <source>
        <dbReference type="ARBA" id="ARBA00023136"/>
    </source>
</evidence>
<evidence type="ECO:0000256" key="3">
    <source>
        <dbReference type="ARBA" id="ARBA00022692"/>
    </source>
</evidence>
<dbReference type="InterPro" id="IPR038552">
    <property type="entry name" value="Tim21_IMS_sf"/>
</dbReference>
<keyword evidence="5 8" id="KW-1133">Transmembrane helix</keyword>
<proteinExistence type="inferred from homology"/>
<accession>A0A9N9RKU7</accession>
<dbReference type="OrthoDB" id="436405at2759"/>
<feature type="transmembrane region" description="Helical" evidence="8">
    <location>
        <begin position="71"/>
        <end position="90"/>
    </location>
</feature>